<keyword evidence="8" id="KW-1185">Reference proteome</keyword>
<evidence type="ECO:0000256" key="1">
    <source>
        <dbReference type="ARBA" id="ARBA00004651"/>
    </source>
</evidence>
<reference evidence="7 8" key="1">
    <citation type="submission" date="2019-07" db="EMBL/GenBank/DDBJ databases">
        <title>Whole genome shotgun sequence of Vibrio superstes NBRC 103154.</title>
        <authorList>
            <person name="Hosoyama A."/>
            <person name="Uohara A."/>
            <person name="Ohji S."/>
            <person name="Ichikawa N."/>
        </authorList>
    </citation>
    <scope>NUCLEOTIDE SEQUENCE [LARGE SCALE GENOMIC DNA]</scope>
    <source>
        <strain evidence="7 8">NBRC 103154</strain>
    </source>
</reference>
<name>A0A511QVA3_9VIBR</name>
<dbReference type="RefSeq" id="WP_119010109.1">
    <property type="nucleotide sequence ID" value="NZ_BJXK01000020.1"/>
</dbReference>
<evidence type="ECO:0000256" key="5">
    <source>
        <dbReference type="ARBA" id="ARBA00023136"/>
    </source>
</evidence>
<keyword evidence="5 6" id="KW-0472">Membrane</keyword>
<dbReference type="OrthoDB" id="194658at2"/>
<feature type="transmembrane region" description="Helical" evidence="6">
    <location>
        <begin position="112"/>
        <end position="134"/>
    </location>
</feature>
<dbReference type="AlphaFoldDB" id="A0A511QVA3"/>
<dbReference type="PANTHER" id="PTHR33931:SF2">
    <property type="entry name" value="HOLIN-LIKE PROTEIN CIDA"/>
    <property type="match status" value="1"/>
</dbReference>
<comment type="caution">
    <text evidence="7">The sequence shown here is derived from an EMBL/GenBank/DDBJ whole genome shotgun (WGS) entry which is preliminary data.</text>
</comment>
<feature type="transmembrane region" description="Helical" evidence="6">
    <location>
        <begin position="51"/>
        <end position="70"/>
    </location>
</feature>
<keyword evidence="3 6" id="KW-0812">Transmembrane</keyword>
<gene>
    <name evidence="7" type="ORF">VSU01S_35290</name>
</gene>
<evidence type="ECO:0000256" key="2">
    <source>
        <dbReference type="ARBA" id="ARBA00022475"/>
    </source>
</evidence>
<organism evidence="7 8">
    <name type="scientific">Vibrio superstes NBRC 103154</name>
    <dbReference type="NCBI Taxonomy" id="1219062"/>
    <lineage>
        <taxon>Bacteria</taxon>
        <taxon>Pseudomonadati</taxon>
        <taxon>Pseudomonadota</taxon>
        <taxon>Gammaproteobacteria</taxon>
        <taxon>Vibrionales</taxon>
        <taxon>Vibrionaceae</taxon>
        <taxon>Vibrio</taxon>
    </lineage>
</organism>
<evidence type="ECO:0000313" key="7">
    <source>
        <dbReference type="EMBL" id="GEM81284.1"/>
    </source>
</evidence>
<protein>
    <submittedName>
        <fullName evidence="7">CidA/LrgA family protein</fullName>
    </submittedName>
</protein>
<evidence type="ECO:0000313" key="8">
    <source>
        <dbReference type="Proteomes" id="UP000321113"/>
    </source>
</evidence>
<evidence type="ECO:0000256" key="6">
    <source>
        <dbReference type="SAM" id="Phobius"/>
    </source>
</evidence>
<dbReference type="EMBL" id="BJXK01000020">
    <property type="protein sequence ID" value="GEM81284.1"/>
    <property type="molecule type" value="Genomic_DNA"/>
</dbReference>
<evidence type="ECO:0000256" key="4">
    <source>
        <dbReference type="ARBA" id="ARBA00022989"/>
    </source>
</evidence>
<feature type="transmembrane region" description="Helical" evidence="6">
    <location>
        <begin position="20"/>
        <end position="39"/>
    </location>
</feature>
<dbReference type="InterPro" id="IPR005538">
    <property type="entry name" value="LrgA/CidA"/>
</dbReference>
<feature type="transmembrane region" description="Helical" evidence="6">
    <location>
        <begin position="82"/>
        <end position="100"/>
    </location>
</feature>
<dbReference type="Pfam" id="PF03788">
    <property type="entry name" value="LrgA"/>
    <property type="match status" value="1"/>
</dbReference>
<dbReference type="Proteomes" id="UP000321113">
    <property type="component" value="Unassembled WGS sequence"/>
</dbReference>
<evidence type="ECO:0000256" key="3">
    <source>
        <dbReference type="ARBA" id="ARBA00022692"/>
    </source>
</evidence>
<comment type="subcellular location">
    <subcellularLocation>
        <location evidence="1">Cell membrane</location>
        <topology evidence="1">Multi-pass membrane protein</topology>
    </subcellularLocation>
</comment>
<proteinExistence type="predicted"/>
<sequence length="145" mass="16300">MFDNLITISSAVFSMNSLKLKHIGMTIIQIVALCLIWLFSDWLVSTLHIPLPSNVLGMFLLLALLFSKVVKVKWLKAGSNWLIAEMLLFFIPAVIAIVNYQSLFEQQGLKIALVIGASTIFVLSVTALVVDVVYRYELKKLRSTR</sequence>
<keyword evidence="2" id="KW-1003">Cell membrane</keyword>
<dbReference type="GO" id="GO:0005886">
    <property type="term" value="C:plasma membrane"/>
    <property type="evidence" value="ECO:0007669"/>
    <property type="project" value="UniProtKB-SubCell"/>
</dbReference>
<keyword evidence="4 6" id="KW-1133">Transmembrane helix</keyword>
<accession>A0A511QVA3</accession>
<dbReference type="PANTHER" id="PTHR33931">
    <property type="entry name" value="HOLIN-LIKE PROTEIN CIDA-RELATED"/>
    <property type="match status" value="1"/>
</dbReference>